<proteinExistence type="predicted"/>
<dbReference type="RefSeq" id="WP_203864489.1">
    <property type="nucleotide sequence ID" value="NZ_BONW01000002.1"/>
</dbReference>
<sequence length="200" mass="22949">MELRGPLSWRIGVRRWDYLVDCALWIRASERIEVPAHRLVPGPLDLDEPPAPSRPLGFVPGTEWLGWWLSLVDPAGQRTRPRADLEPADDTPDPLGLAPWPALRRVVAERWPEARDWHAARQRDGLDRYGPGNAATNNVVRQVEQSLGRSIRPFSVEIVLLPVRDDVIRRVDHERYLVPERVHDSARWSVWLRGLVLRIG</sequence>
<accession>A0ABQ4DTQ1</accession>
<name>A0ABQ4DTQ1_9ACTN</name>
<protein>
    <submittedName>
        <fullName evidence="1">Uncharacterized protein</fullName>
    </submittedName>
</protein>
<keyword evidence="2" id="KW-1185">Reference proteome</keyword>
<evidence type="ECO:0000313" key="2">
    <source>
        <dbReference type="Proteomes" id="UP000646749"/>
    </source>
</evidence>
<gene>
    <name evidence="1" type="ORF">Pen02_07560</name>
</gene>
<reference evidence="1 2" key="1">
    <citation type="submission" date="2021-01" db="EMBL/GenBank/DDBJ databases">
        <title>Whole genome shotgun sequence of Plantactinospora endophytica NBRC 110450.</title>
        <authorList>
            <person name="Komaki H."/>
            <person name="Tamura T."/>
        </authorList>
    </citation>
    <scope>NUCLEOTIDE SEQUENCE [LARGE SCALE GENOMIC DNA]</scope>
    <source>
        <strain evidence="1 2">NBRC 110450</strain>
    </source>
</reference>
<organism evidence="1 2">
    <name type="scientific">Plantactinospora endophytica</name>
    <dbReference type="NCBI Taxonomy" id="673535"/>
    <lineage>
        <taxon>Bacteria</taxon>
        <taxon>Bacillati</taxon>
        <taxon>Actinomycetota</taxon>
        <taxon>Actinomycetes</taxon>
        <taxon>Micromonosporales</taxon>
        <taxon>Micromonosporaceae</taxon>
        <taxon>Plantactinospora</taxon>
    </lineage>
</organism>
<dbReference type="Proteomes" id="UP000646749">
    <property type="component" value="Unassembled WGS sequence"/>
</dbReference>
<evidence type="ECO:0000313" key="1">
    <source>
        <dbReference type="EMBL" id="GIG85820.1"/>
    </source>
</evidence>
<dbReference type="EMBL" id="BONW01000002">
    <property type="protein sequence ID" value="GIG85820.1"/>
    <property type="molecule type" value="Genomic_DNA"/>
</dbReference>
<comment type="caution">
    <text evidence="1">The sequence shown here is derived from an EMBL/GenBank/DDBJ whole genome shotgun (WGS) entry which is preliminary data.</text>
</comment>